<comment type="caution">
    <text evidence="2">The sequence shown here is derived from an EMBL/GenBank/DDBJ whole genome shotgun (WGS) entry which is preliminary data.</text>
</comment>
<dbReference type="OrthoDB" id="10252009at2759"/>
<proteinExistence type="predicted"/>
<name>A0A4Y2TBS8_ARAVE</name>
<dbReference type="InterPro" id="IPR020103">
    <property type="entry name" value="PsdUridine_synth_cat_dom_sf"/>
</dbReference>
<sequence length="77" mass="8930">MVRYLLRLGYIGTKYSGTQKQINVAESKTIQNVIEMALLEVETRESHVMFVQLRTDKGVHAPIMTLPCRSWNHKITR</sequence>
<protein>
    <recommendedName>
        <fullName evidence="4">tRNA pseudouridine synthase A</fullName>
    </recommendedName>
</protein>
<accession>A0A4Y2TBS8</accession>
<dbReference type="GO" id="GO:0001522">
    <property type="term" value="P:pseudouridine synthesis"/>
    <property type="evidence" value="ECO:0007669"/>
    <property type="project" value="InterPro"/>
</dbReference>
<dbReference type="GO" id="GO:0003723">
    <property type="term" value="F:RNA binding"/>
    <property type="evidence" value="ECO:0007669"/>
    <property type="project" value="InterPro"/>
</dbReference>
<reference evidence="2 3" key="1">
    <citation type="journal article" date="2019" name="Sci. Rep.">
        <title>Orb-weaving spider Araneus ventricosus genome elucidates the spidroin gene catalogue.</title>
        <authorList>
            <person name="Kono N."/>
            <person name="Nakamura H."/>
            <person name="Ohtoshi R."/>
            <person name="Moran D.A.P."/>
            <person name="Shinohara A."/>
            <person name="Yoshida Y."/>
            <person name="Fujiwara M."/>
            <person name="Mori M."/>
            <person name="Tomita M."/>
            <person name="Arakawa K."/>
        </authorList>
    </citation>
    <scope>NUCLEOTIDE SEQUENCE [LARGE SCALE GENOMIC DNA]</scope>
</reference>
<dbReference type="EMBL" id="BGPR01027297">
    <property type="protein sequence ID" value="GBN97701.1"/>
    <property type="molecule type" value="Genomic_DNA"/>
</dbReference>
<keyword evidence="1" id="KW-0413">Isomerase</keyword>
<evidence type="ECO:0000313" key="2">
    <source>
        <dbReference type="EMBL" id="GBN97701.1"/>
    </source>
</evidence>
<keyword evidence="3" id="KW-1185">Reference proteome</keyword>
<evidence type="ECO:0000256" key="1">
    <source>
        <dbReference type="ARBA" id="ARBA00023235"/>
    </source>
</evidence>
<organism evidence="2 3">
    <name type="scientific">Araneus ventricosus</name>
    <name type="common">Orbweaver spider</name>
    <name type="synonym">Epeira ventricosa</name>
    <dbReference type="NCBI Taxonomy" id="182803"/>
    <lineage>
        <taxon>Eukaryota</taxon>
        <taxon>Metazoa</taxon>
        <taxon>Ecdysozoa</taxon>
        <taxon>Arthropoda</taxon>
        <taxon>Chelicerata</taxon>
        <taxon>Arachnida</taxon>
        <taxon>Araneae</taxon>
        <taxon>Araneomorphae</taxon>
        <taxon>Entelegynae</taxon>
        <taxon>Araneoidea</taxon>
        <taxon>Araneidae</taxon>
        <taxon>Araneus</taxon>
    </lineage>
</organism>
<dbReference type="GO" id="GO:0009982">
    <property type="term" value="F:pseudouridine synthase activity"/>
    <property type="evidence" value="ECO:0007669"/>
    <property type="project" value="InterPro"/>
</dbReference>
<evidence type="ECO:0008006" key="4">
    <source>
        <dbReference type="Google" id="ProtNLM"/>
    </source>
</evidence>
<dbReference type="Proteomes" id="UP000499080">
    <property type="component" value="Unassembled WGS sequence"/>
</dbReference>
<gene>
    <name evidence="2" type="ORF">AVEN_100670_1</name>
</gene>
<dbReference type="SUPFAM" id="SSF55120">
    <property type="entry name" value="Pseudouridine synthase"/>
    <property type="match status" value="1"/>
</dbReference>
<dbReference type="Gene3D" id="3.30.70.580">
    <property type="entry name" value="Pseudouridine synthase I, catalytic domain, N-terminal subdomain"/>
    <property type="match status" value="1"/>
</dbReference>
<evidence type="ECO:0000313" key="3">
    <source>
        <dbReference type="Proteomes" id="UP000499080"/>
    </source>
</evidence>
<dbReference type="AlphaFoldDB" id="A0A4Y2TBS8"/>
<dbReference type="InterPro" id="IPR020094">
    <property type="entry name" value="TruA/RsuA/RluB/E/F_N"/>
</dbReference>